<name>A0A7C9VNF3_9BRAD</name>
<evidence type="ECO:0000313" key="4">
    <source>
        <dbReference type="EMBL" id="NGX96514.1"/>
    </source>
</evidence>
<dbReference type="InterPro" id="IPR024654">
    <property type="entry name" value="Calcineurin-like_PHP_lpxH"/>
</dbReference>
<dbReference type="CDD" id="cd00841">
    <property type="entry name" value="MPP_YfcE"/>
    <property type="match status" value="1"/>
</dbReference>
<dbReference type="Gene3D" id="3.60.21.10">
    <property type="match status" value="1"/>
</dbReference>
<dbReference type="InterPro" id="IPR029052">
    <property type="entry name" value="Metallo-depent_PP-like"/>
</dbReference>
<dbReference type="InterPro" id="IPR000979">
    <property type="entry name" value="Phosphodiesterase_MJ0936/Vps29"/>
</dbReference>
<reference evidence="4" key="1">
    <citation type="submission" date="2020-02" db="EMBL/GenBank/DDBJ databases">
        <title>Draft genome sequence of Candidatus Afipia apatlaquensis IBT-C3, a potential strain for decolorization of textile dyes.</title>
        <authorList>
            <person name="Sanchez-Reyes A."/>
            <person name="Breton-Deval L."/>
            <person name="Mangelson H."/>
            <person name="Sanchez-Flores A."/>
        </authorList>
    </citation>
    <scope>NUCLEOTIDE SEQUENCE [LARGE SCALE GENOMIC DNA]</scope>
    <source>
        <strain evidence="4">IBT-C3</strain>
    </source>
</reference>
<comment type="cofactor">
    <cofactor evidence="2">
        <name>a divalent metal cation</name>
        <dbReference type="ChEBI" id="CHEBI:60240"/>
    </cofactor>
</comment>
<sequence>MKIGVISDSHGSISGAKRAIQKMGEVDYLIHLGDYCRDAERISKELKRDIIYVKGNCDLGSDVETDKVIEVGGKKIFLTHGHKYNVKFDYMDLYYKAEEIGVDAVLFGHTHFAEVFEKNGILFINPGSVSRPRNGIETYGVITVDGGNIVPNIVELY</sequence>
<proteinExistence type="inferred from homology"/>
<accession>A0A7C9VNF3</accession>
<dbReference type="AlphaFoldDB" id="A0A7C9VNF3"/>
<dbReference type="EC" id="3.1.4.-" evidence="2"/>
<keyword evidence="5" id="KW-1185">Reference proteome</keyword>
<dbReference type="Proteomes" id="UP000480266">
    <property type="component" value="Unassembled WGS sequence"/>
</dbReference>
<evidence type="ECO:0000259" key="3">
    <source>
        <dbReference type="Pfam" id="PF12850"/>
    </source>
</evidence>
<feature type="domain" description="Calcineurin-like phosphoesterase" evidence="3">
    <location>
        <begin position="1"/>
        <end position="145"/>
    </location>
</feature>
<organism evidence="4 5">
    <name type="scientific">Candidatus Afipia apatlaquensis</name>
    <dbReference type="NCBI Taxonomy" id="2712852"/>
    <lineage>
        <taxon>Bacteria</taxon>
        <taxon>Pseudomonadati</taxon>
        <taxon>Pseudomonadota</taxon>
        <taxon>Alphaproteobacteria</taxon>
        <taxon>Hyphomicrobiales</taxon>
        <taxon>Nitrobacteraceae</taxon>
        <taxon>Afipia</taxon>
    </lineage>
</organism>
<dbReference type="Pfam" id="PF12850">
    <property type="entry name" value="Metallophos_2"/>
    <property type="match status" value="1"/>
</dbReference>
<keyword evidence="2" id="KW-0479">Metal-binding</keyword>
<comment type="similarity">
    <text evidence="1 2">Belongs to the metallophosphoesterase superfamily. YfcE family.</text>
</comment>
<dbReference type="EMBL" id="JAAMRR010000777">
    <property type="protein sequence ID" value="NGX96514.1"/>
    <property type="molecule type" value="Genomic_DNA"/>
</dbReference>
<evidence type="ECO:0000256" key="1">
    <source>
        <dbReference type="ARBA" id="ARBA00008950"/>
    </source>
</evidence>
<dbReference type="PANTHER" id="PTHR11124">
    <property type="entry name" value="VACUOLAR SORTING PROTEIN VPS29"/>
    <property type="match status" value="1"/>
</dbReference>
<dbReference type="GO" id="GO:0016787">
    <property type="term" value="F:hydrolase activity"/>
    <property type="evidence" value="ECO:0007669"/>
    <property type="project" value="UniProtKB-UniRule"/>
</dbReference>
<dbReference type="GO" id="GO:0046872">
    <property type="term" value="F:metal ion binding"/>
    <property type="evidence" value="ECO:0007669"/>
    <property type="project" value="UniProtKB-KW"/>
</dbReference>
<dbReference type="SUPFAM" id="SSF56300">
    <property type="entry name" value="Metallo-dependent phosphatases"/>
    <property type="match status" value="1"/>
</dbReference>
<gene>
    <name evidence="4" type="ORF">G4V63_15210</name>
</gene>
<evidence type="ECO:0000313" key="5">
    <source>
        <dbReference type="Proteomes" id="UP000480266"/>
    </source>
</evidence>
<dbReference type="InterPro" id="IPR041802">
    <property type="entry name" value="MPP_YfcE"/>
</dbReference>
<evidence type="ECO:0000256" key="2">
    <source>
        <dbReference type="RuleBase" id="RU362039"/>
    </source>
</evidence>
<protein>
    <recommendedName>
        <fullName evidence="2">Phosphoesterase</fullName>
        <ecNumber evidence="2">3.1.4.-</ecNumber>
    </recommendedName>
</protein>
<comment type="caution">
    <text evidence="4">The sequence shown here is derived from an EMBL/GenBank/DDBJ whole genome shotgun (WGS) entry which is preliminary data.</text>
</comment>
<dbReference type="NCBIfam" id="TIGR00040">
    <property type="entry name" value="yfcE"/>
    <property type="match status" value="1"/>
</dbReference>